<keyword evidence="2" id="KW-1185">Reference proteome</keyword>
<evidence type="ECO:0000313" key="2">
    <source>
        <dbReference type="Proteomes" id="UP000030653"/>
    </source>
</evidence>
<dbReference type="AlphaFoldDB" id="M5GFT5"/>
<gene>
    <name evidence="1" type="ORF">DACRYDRAFT_20953</name>
</gene>
<proteinExistence type="predicted"/>
<dbReference type="RefSeq" id="XP_040631307.1">
    <property type="nucleotide sequence ID" value="XM_040772163.1"/>
</dbReference>
<dbReference type="OMA" id="WANVEND"/>
<evidence type="ECO:0000313" key="1">
    <source>
        <dbReference type="EMBL" id="EJU04413.1"/>
    </source>
</evidence>
<organism evidence="1 2">
    <name type="scientific">Dacryopinax primogenitus (strain DJM 731)</name>
    <name type="common">Brown rot fungus</name>
    <dbReference type="NCBI Taxonomy" id="1858805"/>
    <lineage>
        <taxon>Eukaryota</taxon>
        <taxon>Fungi</taxon>
        <taxon>Dikarya</taxon>
        <taxon>Basidiomycota</taxon>
        <taxon>Agaricomycotina</taxon>
        <taxon>Dacrymycetes</taxon>
        <taxon>Dacrymycetales</taxon>
        <taxon>Dacrymycetaceae</taxon>
        <taxon>Dacryopinax</taxon>
    </lineage>
</organism>
<accession>M5GFT5</accession>
<dbReference type="Proteomes" id="UP000030653">
    <property type="component" value="Unassembled WGS sequence"/>
</dbReference>
<dbReference type="GeneID" id="63687225"/>
<protein>
    <submittedName>
        <fullName evidence="1">Uncharacterized protein</fullName>
    </submittedName>
</protein>
<dbReference type="OrthoDB" id="2585179at2759"/>
<name>M5GFT5_DACPD</name>
<dbReference type="HOGENOM" id="CLU_162870_0_0_1"/>
<reference evidence="1 2" key="1">
    <citation type="journal article" date="2012" name="Science">
        <title>The Paleozoic origin of enzymatic lignin decomposition reconstructed from 31 fungal genomes.</title>
        <authorList>
            <person name="Floudas D."/>
            <person name="Binder M."/>
            <person name="Riley R."/>
            <person name="Barry K."/>
            <person name="Blanchette R.A."/>
            <person name="Henrissat B."/>
            <person name="Martinez A.T."/>
            <person name="Otillar R."/>
            <person name="Spatafora J.W."/>
            <person name="Yadav J.S."/>
            <person name="Aerts A."/>
            <person name="Benoit I."/>
            <person name="Boyd A."/>
            <person name="Carlson A."/>
            <person name="Copeland A."/>
            <person name="Coutinho P.M."/>
            <person name="de Vries R.P."/>
            <person name="Ferreira P."/>
            <person name="Findley K."/>
            <person name="Foster B."/>
            <person name="Gaskell J."/>
            <person name="Glotzer D."/>
            <person name="Gorecki P."/>
            <person name="Heitman J."/>
            <person name="Hesse C."/>
            <person name="Hori C."/>
            <person name="Igarashi K."/>
            <person name="Jurgens J.A."/>
            <person name="Kallen N."/>
            <person name="Kersten P."/>
            <person name="Kohler A."/>
            <person name="Kuees U."/>
            <person name="Kumar T.K.A."/>
            <person name="Kuo A."/>
            <person name="LaButti K."/>
            <person name="Larrondo L.F."/>
            <person name="Lindquist E."/>
            <person name="Ling A."/>
            <person name="Lombard V."/>
            <person name="Lucas S."/>
            <person name="Lundell T."/>
            <person name="Martin R."/>
            <person name="McLaughlin D.J."/>
            <person name="Morgenstern I."/>
            <person name="Morin E."/>
            <person name="Murat C."/>
            <person name="Nagy L.G."/>
            <person name="Nolan M."/>
            <person name="Ohm R.A."/>
            <person name="Patyshakuliyeva A."/>
            <person name="Rokas A."/>
            <person name="Ruiz-Duenas F.J."/>
            <person name="Sabat G."/>
            <person name="Salamov A."/>
            <person name="Samejima M."/>
            <person name="Schmutz J."/>
            <person name="Slot J.C."/>
            <person name="St John F."/>
            <person name="Stenlid J."/>
            <person name="Sun H."/>
            <person name="Sun S."/>
            <person name="Syed K."/>
            <person name="Tsang A."/>
            <person name="Wiebenga A."/>
            <person name="Young D."/>
            <person name="Pisabarro A."/>
            <person name="Eastwood D.C."/>
            <person name="Martin F."/>
            <person name="Cullen D."/>
            <person name="Grigoriev I.V."/>
            <person name="Hibbett D.S."/>
        </authorList>
    </citation>
    <scope>NUCLEOTIDE SEQUENCE [LARGE SCALE GENOMIC DNA]</scope>
    <source>
        <strain evidence="1 2">DJM-731 SS1</strain>
    </source>
</reference>
<dbReference type="EMBL" id="JH795858">
    <property type="protein sequence ID" value="EJU04413.1"/>
    <property type="molecule type" value="Genomic_DNA"/>
</dbReference>
<sequence>MSQSQSQPHPPTLDHSANVYLAITHNPSHALSGPLPVHLASREVALEHVGQVGALKDVQLYEMPRVEWDALGEEGRKEVMGKIKGMEGVTAVEEQVLRQRVKRDEL</sequence>